<dbReference type="Proteomes" id="UP001202674">
    <property type="component" value="Unassembled WGS sequence"/>
</dbReference>
<proteinExistence type="predicted"/>
<evidence type="ECO:0000313" key="3">
    <source>
        <dbReference type="Proteomes" id="UP001202674"/>
    </source>
</evidence>
<feature type="transmembrane region" description="Helical" evidence="1">
    <location>
        <begin position="36"/>
        <end position="57"/>
    </location>
</feature>
<organism evidence="2 3">
    <name type="scientific">Natranaeroarchaeum aerophilus</name>
    <dbReference type="NCBI Taxonomy" id="2917711"/>
    <lineage>
        <taxon>Archaea</taxon>
        <taxon>Methanobacteriati</taxon>
        <taxon>Methanobacteriota</taxon>
        <taxon>Stenosarchaea group</taxon>
        <taxon>Halobacteria</taxon>
        <taxon>Halobacteriales</taxon>
        <taxon>Natronoarchaeaceae</taxon>
        <taxon>Natranaeroarchaeum</taxon>
    </lineage>
</organism>
<sequence length="78" mass="8168">MYELLATLAVTTFVGDLGTAAEHFEAALTVDPLSAILVIVGQLIIGVSVLVFGYLTVRAAIDLVTPESVGQAPPRDEQ</sequence>
<comment type="caution">
    <text evidence="2">The sequence shown here is derived from an EMBL/GenBank/DDBJ whole genome shotgun (WGS) entry which is preliminary data.</text>
</comment>
<dbReference type="EMBL" id="JAKRVY010000007">
    <property type="protein sequence ID" value="MCL9814424.1"/>
    <property type="molecule type" value="Genomic_DNA"/>
</dbReference>
<protein>
    <submittedName>
        <fullName evidence="2">Uncharacterized protein</fullName>
    </submittedName>
</protein>
<dbReference type="InterPro" id="IPR058337">
    <property type="entry name" value="DUF8024"/>
</dbReference>
<evidence type="ECO:0000256" key="1">
    <source>
        <dbReference type="SAM" id="Phobius"/>
    </source>
</evidence>
<keyword evidence="1" id="KW-0812">Transmembrane</keyword>
<evidence type="ECO:0000313" key="2">
    <source>
        <dbReference type="EMBL" id="MCL9814424.1"/>
    </source>
</evidence>
<accession>A0AAE3K7Y2</accession>
<name>A0AAE3K7Y2_9EURY</name>
<keyword evidence="3" id="KW-1185">Reference proteome</keyword>
<dbReference type="Pfam" id="PF26067">
    <property type="entry name" value="DUF8024"/>
    <property type="match status" value="1"/>
</dbReference>
<reference evidence="2 3" key="1">
    <citation type="journal article" date="2022" name="Syst. Appl. Microbiol.">
        <title>Natronocalculus amylovorans gen. nov., sp. nov., and Natranaeroarchaeum aerophilus sp. nov., dominant culturable amylolytic natronoarchaea from hypersaline soda lakes in southwestern Siberia.</title>
        <authorList>
            <person name="Sorokin D.Y."/>
            <person name="Elcheninov A.G."/>
            <person name="Khizhniak T.V."/>
            <person name="Koenen M."/>
            <person name="Bale N.J."/>
            <person name="Damste J.S.S."/>
            <person name="Kublanov I.V."/>
        </authorList>
    </citation>
    <scope>NUCLEOTIDE SEQUENCE [LARGE SCALE GENOMIC DNA]</scope>
    <source>
        <strain evidence="2 3">AArc-St1-1</strain>
    </source>
</reference>
<dbReference type="AlphaFoldDB" id="A0AAE3K7Y2"/>
<dbReference type="RefSeq" id="WP_250597436.1">
    <property type="nucleotide sequence ID" value="NZ_JAKRVY010000007.1"/>
</dbReference>
<keyword evidence="1" id="KW-1133">Transmembrane helix</keyword>
<gene>
    <name evidence="2" type="ORF">AArcSt11_12265</name>
</gene>
<keyword evidence="1" id="KW-0472">Membrane</keyword>